<dbReference type="EMBL" id="FCOK02000017">
    <property type="protein sequence ID" value="SAL33395.1"/>
    <property type="molecule type" value="Genomic_DNA"/>
</dbReference>
<dbReference type="SUPFAM" id="SSF54909">
    <property type="entry name" value="Dimeric alpha+beta barrel"/>
    <property type="match status" value="1"/>
</dbReference>
<evidence type="ECO:0000259" key="1">
    <source>
        <dbReference type="PROSITE" id="PS51502"/>
    </source>
</evidence>
<organism evidence="2 3">
    <name type="scientific">Caballeronia udeis</name>
    <dbReference type="NCBI Taxonomy" id="1232866"/>
    <lineage>
        <taxon>Bacteria</taxon>
        <taxon>Pseudomonadati</taxon>
        <taxon>Pseudomonadota</taxon>
        <taxon>Betaproteobacteria</taxon>
        <taxon>Burkholderiales</taxon>
        <taxon>Burkholderiaceae</taxon>
        <taxon>Caballeronia</taxon>
    </lineage>
</organism>
<dbReference type="AlphaFoldDB" id="A0A158GMQ8"/>
<gene>
    <name evidence="2" type="ORF">AWB69_02977</name>
</gene>
<dbReference type="InterPro" id="IPR011008">
    <property type="entry name" value="Dimeric_a/b-barrel"/>
</dbReference>
<dbReference type="Pfam" id="PF07876">
    <property type="entry name" value="Dabb"/>
    <property type="match status" value="1"/>
</dbReference>
<dbReference type="PROSITE" id="PS51502">
    <property type="entry name" value="S_R_A_B_BARREL"/>
    <property type="match status" value="1"/>
</dbReference>
<dbReference type="RefSeq" id="WP_062085757.1">
    <property type="nucleotide sequence ID" value="NZ_FCOK02000017.1"/>
</dbReference>
<dbReference type="OrthoDB" id="9808130at2"/>
<dbReference type="PANTHER" id="PTHR37832">
    <property type="entry name" value="BLL2683 PROTEIN"/>
    <property type="match status" value="1"/>
</dbReference>
<evidence type="ECO:0000313" key="3">
    <source>
        <dbReference type="Proteomes" id="UP000054683"/>
    </source>
</evidence>
<sequence length="115" mass="12773">MIRHIVMWRVSGESPEENRASRLLVKRSFEGLRGRIPGMIHLEVGLDSSAVDHACDVVLVTEFESQQALDAYAGHPEHLRVRQQLGSLRTARFQVDYPVEPLALASPSEAANADI</sequence>
<feature type="domain" description="Stress-response A/B barrel" evidence="1">
    <location>
        <begin position="2"/>
        <end position="97"/>
    </location>
</feature>
<reference evidence="2 3" key="1">
    <citation type="submission" date="2016-01" db="EMBL/GenBank/DDBJ databases">
        <authorList>
            <person name="Oliw E.H."/>
        </authorList>
    </citation>
    <scope>NUCLEOTIDE SEQUENCE [LARGE SCALE GENOMIC DNA]</scope>
    <source>
        <strain evidence="2">LMG 27134</strain>
    </source>
</reference>
<accession>A0A158GMQ8</accession>
<name>A0A158GMQ8_9BURK</name>
<evidence type="ECO:0000313" key="2">
    <source>
        <dbReference type="EMBL" id="SAL33395.1"/>
    </source>
</evidence>
<dbReference type="Proteomes" id="UP000054683">
    <property type="component" value="Unassembled WGS sequence"/>
</dbReference>
<proteinExistence type="predicted"/>
<dbReference type="InterPro" id="IPR013097">
    <property type="entry name" value="Dabb"/>
</dbReference>
<dbReference type="Gene3D" id="3.30.70.100">
    <property type="match status" value="1"/>
</dbReference>
<protein>
    <submittedName>
        <fullName evidence="2">Stress responsive alpha-beta barrel domain-containing protein</fullName>
    </submittedName>
</protein>
<dbReference type="SMART" id="SM00886">
    <property type="entry name" value="Dabb"/>
    <property type="match status" value="1"/>
</dbReference>
<dbReference type="PANTHER" id="PTHR37832:SF1">
    <property type="entry name" value="STRESS-RESPONSE A_B BARREL DOMAIN-CONTAINING PROTEIN"/>
    <property type="match status" value="1"/>
</dbReference>